<dbReference type="InterPro" id="IPR038732">
    <property type="entry name" value="HpyO/CreE_NAD-binding"/>
</dbReference>
<proteinExistence type="predicted"/>
<dbReference type="InterPro" id="IPR052189">
    <property type="entry name" value="L-asp_N-monooxygenase_NS-form"/>
</dbReference>
<organism evidence="2 3">
    <name type="scientific">Jeotgalicoccus meleagridis</name>
    <dbReference type="NCBI Taxonomy" id="2759181"/>
    <lineage>
        <taxon>Bacteria</taxon>
        <taxon>Bacillati</taxon>
        <taxon>Bacillota</taxon>
        <taxon>Bacilli</taxon>
        <taxon>Bacillales</taxon>
        <taxon>Staphylococcaceae</taxon>
        <taxon>Jeotgalicoccus</taxon>
    </lineage>
</organism>
<dbReference type="SUPFAM" id="SSF51905">
    <property type="entry name" value="FAD/NAD(P)-binding domain"/>
    <property type="match status" value="2"/>
</dbReference>
<name>A0A6V7R4D0_9STAP</name>
<reference evidence="2 3" key="1">
    <citation type="submission" date="2020-07" db="EMBL/GenBank/DDBJ databases">
        <authorList>
            <person name="Criscuolo A."/>
        </authorList>
    </citation>
    <scope>NUCLEOTIDE SEQUENCE [LARGE SCALE GENOMIC DNA]</scope>
    <source>
        <strain evidence="2">CIP111649</strain>
    </source>
</reference>
<keyword evidence="3" id="KW-1185">Reference proteome</keyword>
<dbReference type="AlphaFoldDB" id="A0A6V7R4D0"/>
<dbReference type="Pfam" id="PF13454">
    <property type="entry name" value="NAD_binding_9"/>
    <property type="match status" value="1"/>
</dbReference>
<dbReference type="RefSeq" id="WP_185125005.1">
    <property type="nucleotide sequence ID" value="NZ_CAJEWD010000003.1"/>
</dbReference>
<feature type="domain" description="FAD-dependent urate hydroxylase HpyO/Asp monooxygenase CreE-like FAD/NAD(P)-binding" evidence="1">
    <location>
        <begin position="7"/>
        <end position="151"/>
    </location>
</feature>
<dbReference type="Gene3D" id="3.50.50.60">
    <property type="entry name" value="FAD/NAD(P)-binding domain"/>
    <property type="match status" value="1"/>
</dbReference>
<gene>
    <name evidence="2" type="ORF">JEODO184_00466</name>
</gene>
<dbReference type="EMBL" id="CAJEWD010000003">
    <property type="protein sequence ID" value="CAD2071903.1"/>
    <property type="molecule type" value="Genomic_DNA"/>
</dbReference>
<evidence type="ECO:0000313" key="2">
    <source>
        <dbReference type="EMBL" id="CAD2071903.1"/>
    </source>
</evidence>
<protein>
    <recommendedName>
        <fullName evidence="1">FAD-dependent urate hydroxylase HpyO/Asp monooxygenase CreE-like FAD/NAD(P)-binding domain-containing protein</fullName>
    </recommendedName>
</protein>
<evidence type="ECO:0000313" key="3">
    <source>
        <dbReference type="Proteomes" id="UP000589351"/>
    </source>
</evidence>
<sequence length="478" mass="55105">MNKKKIAIIGGGVAGTSLVKFFVNDGRFNDDYQIDMYDRKETLGRGYAYQEDNEHLVVNLPAEQMSLNDDPSDYLKWLENNGYKVESYTSRSIFGEYIHDTLMSCIKERDNIHLIESVVDDLVFDEDKKSYTVFFNEQKNSYDAVFLTSGEMTYSDPYDLKGETGYIYNPYPIEENLNTVKGKIGIIGSGLSAIDCFRYLIKHNHSTVTVLSRSGELPSVRGTYYEISCQYLTLETAFSYQENGLIPLDDIVKLFEKELKAQGIDKKLMDRKTDRPEIDLKFDLEHLDEVGKIQYLISSLEDTFKIIYKYLSREDKKRFLSDYHHLIQSNHSPMPPEAAKQILDWIDEGHLIFIDDMASAEVKDDFIVGFKDRRDEHFDILINATGPVSDIRKDDTTLIKNLYNRMLVEPDEFGGVLIDKDHRVISPRFGTLNNFYTMGALTVGSDYLIKGVNMLSHETYDLVNHFLTYNNQDISHKN</sequence>
<evidence type="ECO:0000259" key="1">
    <source>
        <dbReference type="Pfam" id="PF13454"/>
    </source>
</evidence>
<comment type="caution">
    <text evidence="2">The sequence shown here is derived from an EMBL/GenBank/DDBJ whole genome shotgun (WGS) entry which is preliminary data.</text>
</comment>
<dbReference type="InterPro" id="IPR036188">
    <property type="entry name" value="FAD/NAD-bd_sf"/>
</dbReference>
<dbReference type="PANTHER" id="PTHR40254">
    <property type="entry name" value="BLR0577 PROTEIN"/>
    <property type="match status" value="1"/>
</dbReference>
<dbReference type="PANTHER" id="PTHR40254:SF1">
    <property type="entry name" value="BLR0577 PROTEIN"/>
    <property type="match status" value="1"/>
</dbReference>
<dbReference type="Proteomes" id="UP000589351">
    <property type="component" value="Unassembled WGS sequence"/>
</dbReference>
<accession>A0A6V7R4D0</accession>